<dbReference type="PANTHER" id="PTHR33116">
    <property type="entry name" value="REVERSE TRANSCRIPTASE ZINC-BINDING DOMAIN-CONTAINING PROTEIN-RELATED-RELATED"/>
    <property type="match status" value="1"/>
</dbReference>
<dbReference type="PANTHER" id="PTHR33116:SF76">
    <property type="entry name" value="DUF4283 DOMAIN-CONTAINING PROTEIN"/>
    <property type="match status" value="1"/>
</dbReference>
<evidence type="ECO:0000313" key="2">
    <source>
        <dbReference type="EMBL" id="KAL0444654.1"/>
    </source>
</evidence>
<accession>A0AAW2WS52</accession>
<dbReference type="InterPro" id="IPR000477">
    <property type="entry name" value="RT_dom"/>
</dbReference>
<dbReference type="SUPFAM" id="SSF56672">
    <property type="entry name" value="DNA/RNA polymerases"/>
    <property type="match status" value="1"/>
</dbReference>
<dbReference type="InterPro" id="IPR026960">
    <property type="entry name" value="RVT-Znf"/>
</dbReference>
<dbReference type="Pfam" id="PF00078">
    <property type="entry name" value="RVT_1"/>
    <property type="match status" value="1"/>
</dbReference>
<dbReference type="AlphaFoldDB" id="A0AAW2WS52"/>
<proteinExistence type="predicted"/>
<dbReference type="Pfam" id="PF13966">
    <property type="entry name" value="zf-RVT"/>
    <property type="match status" value="1"/>
</dbReference>
<organism evidence="2">
    <name type="scientific">Sesamum latifolium</name>
    <dbReference type="NCBI Taxonomy" id="2727402"/>
    <lineage>
        <taxon>Eukaryota</taxon>
        <taxon>Viridiplantae</taxon>
        <taxon>Streptophyta</taxon>
        <taxon>Embryophyta</taxon>
        <taxon>Tracheophyta</taxon>
        <taxon>Spermatophyta</taxon>
        <taxon>Magnoliopsida</taxon>
        <taxon>eudicotyledons</taxon>
        <taxon>Gunneridae</taxon>
        <taxon>Pentapetalae</taxon>
        <taxon>asterids</taxon>
        <taxon>lamiids</taxon>
        <taxon>Lamiales</taxon>
        <taxon>Pedaliaceae</taxon>
        <taxon>Sesamum</taxon>
    </lineage>
</organism>
<dbReference type="PROSITE" id="PS50878">
    <property type="entry name" value="RT_POL"/>
    <property type="match status" value="1"/>
</dbReference>
<reference evidence="2" key="1">
    <citation type="submission" date="2020-06" db="EMBL/GenBank/DDBJ databases">
        <authorList>
            <person name="Li T."/>
            <person name="Hu X."/>
            <person name="Zhang T."/>
            <person name="Song X."/>
            <person name="Zhang H."/>
            <person name="Dai N."/>
            <person name="Sheng W."/>
            <person name="Hou X."/>
            <person name="Wei L."/>
        </authorList>
    </citation>
    <scope>NUCLEOTIDE SEQUENCE</scope>
    <source>
        <strain evidence="2">KEN1</strain>
        <tissue evidence="2">Leaf</tissue>
    </source>
</reference>
<feature type="domain" description="Reverse transcriptase" evidence="1">
    <location>
        <begin position="194"/>
        <end position="439"/>
    </location>
</feature>
<evidence type="ECO:0000259" key="1">
    <source>
        <dbReference type="PROSITE" id="PS50878"/>
    </source>
</evidence>
<protein>
    <submittedName>
        <fullName evidence="2">LINE-1 retrotransposable element O protein</fullName>
    </submittedName>
</protein>
<dbReference type="EMBL" id="JACGWN010000007">
    <property type="protein sequence ID" value="KAL0444654.1"/>
    <property type="molecule type" value="Genomic_DNA"/>
</dbReference>
<reference evidence="2" key="2">
    <citation type="journal article" date="2024" name="Plant">
        <title>Genomic evolution and insights into agronomic trait innovations of Sesamum species.</title>
        <authorList>
            <person name="Miao H."/>
            <person name="Wang L."/>
            <person name="Qu L."/>
            <person name="Liu H."/>
            <person name="Sun Y."/>
            <person name="Le M."/>
            <person name="Wang Q."/>
            <person name="Wei S."/>
            <person name="Zheng Y."/>
            <person name="Lin W."/>
            <person name="Duan Y."/>
            <person name="Cao H."/>
            <person name="Xiong S."/>
            <person name="Wang X."/>
            <person name="Wei L."/>
            <person name="Li C."/>
            <person name="Ma Q."/>
            <person name="Ju M."/>
            <person name="Zhao R."/>
            <person name="Li G."/>
            <person name="Mu C."/>
            <person name="Tian Q."/>
            <person name="Mei H."/>
            <person name="Zhang T."/>
            <person name="Gao T."/>
            <person name="Zhang H."/>
        </authorList>
    </citation>
    <scope>NUCLEOTIDE SEQUENCE</scope>
    <source>
        <strain evidence="2">KEN1</strain>
    </source>
</reference>
<comment type="caution">
    <text evidence="2">The sequence shown here is derived from an EMBL/GenBank/DDBJ whole genome shotgun (WGS) entry which is preliminary data.</text>
</comment>
<name>A0AAW2WS52_9LAMI</name>
<sequence>MCWSQLFIVQGIDEEPWLVGGNFNVVLDFSKVYGTSGDIRLAMEEFQDCILQTGLISLPVRRTFWRFLSNSSSWTDIIELLLHLEHCCRLVYLKASKLEQVMLQQRAKMQWMKGGDQCSRVFFRKVTSRQAAKRIFQISDTTGQTFTNLEGVSAAFVRFYQQLLSGTRTSRALEAQTLIRPFTREEVKAAVFDIEEDRAPGPDGYSSGFFKAAWPIVGDEVTRAVLDFFATGRLLKQVNATLLTLIPKFSAPNHGGLSADLLLKAYDTVEWDFMLATLKLFGFLVVFIDWIAECITSAHFSVCLNGDIYGYFAGARVLRQGEPMSPYLFVLVMEVLQMIIQQFIDQDEGFTYHWKCGNMGLFHLCFADDLLLLCHADVSLVNVFRHGLEMFATLSGLTANPQKSHLIISKVAQANREALFRALDFEEGHLPLRYLGLPLIAPRLTISDCKPLLLKIDSRIQGWDGIRLSFVGRLQLIKSVLLAFIFPKGIIKEVEKRLRSFLWKGTSNRGYPKDSVWVDWIVHNRLRDQTIWTASEKTGSWSWRKLLKLRIVLLPHIQYRIGDGVNFSLWKDPWHSLGPLIDRFPRGPHITRTCVHDPLAMVIEDGQWSWPLITDIEQLDILNFSPDIHGGVDSIVWVPDGGHFSSSSAYNTFRPPSPKVGWSSLLMGAFRIPRHCFILWLAILGKLSTLDKPWLAHLGNECVLCSDGQQETHEHLLFTCSYSRRCVTTIRQKVRFPWPYQDWQRGILWDSRNWRGTHVVFLAYRALLASLTYFIWQECKRRRFQGIEHPSSTVASLAVEEVRQRIVSANLGPSVSTHGLYRLWRIPWPVEGDAD</sequence>
<gene>
    <name evidence="2" type="ORF">Slati_2188100</name>
</gene>
<dbReference type="InterPro" id="IPR043502">
    <property type="entry name" value="DNA/RNA_pol_sf"/>
</dbReference>